<evidence type="ECO:0000313" key="4">
    <source>
        <dbReference type="Proteomes" id="UP001596287"/>
    </source>
</evidence>
<feature type="coiled-coil region" evidence="1">
    <location>
        <begin position="231"/>
        <end position="258"/>
    </location>
</feature>
<keyword evidence="4" id="KW-1185">Reference proteome</keyword>
<proteinExistence type="predicted"/>
<dbReference type="Proteomes" id="UP001596287">
    <property type="component" value="Unassembled WGS sequence"/>
</dbReference>
<feature type="compositionally biased region" description="Basic and acidic residues" evidence="2">
    <location>
        <begin position="592"/>
        <end position="602"/>
    </location>
</feature>
<name>A0ABW1PQ37_9FLAO</name>
<dbReference type="EMBL" id="JBHSQB010000009">
    <property type="protein sequence ID" value="MFC6097349.1"/>
    <property type="molecule type" value="Genomic_DNA"/>
</dbReference>
<keyword evidence="1" id="KW-0175">Coiled coil</keyword>
<comment type="caution">
    <text evidence="3">The sequence shown here is derived from an EMBL/GenBank/DDBJ whole genome shotgun (WGS) entry which is preliminary data.</text>
</comment>
<evidence type="ECO:0000256" key="1">
    <source>
        <dbReference type="SAM" id="Coils"/>
    </source>
</evidence>
<accession>A0ABW1PQ37</accession>
<protein>
    <submittedName>
        <fullName evidence="3">Uncharacterized protein</fullName>
    </submittedName>
</protein>
<feature type="region of interest" description="Disordered" evidence="2">
    <location>
        <begin position="1"/>
        <end position="25"/>
    </location>
</feature>
<reference evidence="4" key="1">
    <citation type="journal article" date="2019" name="Int. J. Syst. Evol. Microbiol.">
        <title>The Global Catalogue of Microorganisms (GCM) 10K type strain sequencing project: providing services to taxonomists for standard genome sequencing and annotation.</title>
        <authorList>
            <consortium name="The Broad Institute Genomics Platform"/>
            <consortium name="The Broad Institute Genome Sequencing Center for Infectious Disease"/>
            <person name="Wu L."/>
            <person name="Ma J."/>
        </authorList>
    </citation>
    <scope>NUCLEOTIDE SEQUENCE [LARGE SCALE GENOMIC DNA]</scope>
    <source>
        <strain evidence="4">CCUG 49679</strain>
    </source>
</reference>
<sequence length="1236" mass="139192">MMSQIIRDTNKNEEQKPSKSRNPKNTLFRFVTMRAPELVEDADVKSKFVTLDDAELKTSHFMSVLMKDSSENKADLRNNLASSFEDKAFKTREYLTGKAFCAFATWLTANRSKLTNNDVVSKLNEITQSFEFYFDRIELWDNLFYQIITSRSSYIRETILSILVAEKFVSEYQNLKDFDDSTLRELAQARIIIPNLFLESNQKDTIGIDISRRKVPVNSKELDKQLNVHLASEAIEELRLISEEIKNAKENYDLQQKTSYDDAVSEYQNKLNLLYKNAKTVTQKYIDKETGIEKTYVEYIDVEVPAFEFKPERELDYIINHEKISDATQSFLNIAHSSGKNSASQAIAILDGEISQQSQVVISQSTSGQTIVNNGGILTPVTQVVNTTYMGKIFSIAGQSIIGKSPLTLLLNDVPAGTDVIEASYRVIFDDNSQVTGVSFEDSWVNGKLQVKLFLENLDFSNAESFTISGEFVLSNDTFINFFGKATVSGKKIGLLFNRTVATGNGTFSLEAFINENNPTLPEIEPALETASSFGFRRLGIADYRKVEQEICCYVPGEVSHIENIMAREFKEKTTKRSVKSENTTFSSNEQEIEKLTDSSTTDRFEMNQEVASIIAKDMHVGVQAGAHWGNPQSFAGNINADFASNTSSENSDSQAITHAKDVTERALDRVVQKIKEERTSKVIEEFSEEDTHGFDNRKGDTHVSGVYRWVDKVYKNKVINYGKRLMYEFMIPEPSAFHNKITSGRKNGFTEELIKPTDPRTVSGVLGLKDMNVLTIDTYRHWTSVFNAEIEAYPLEEIVAGESFNILGNTAKISTTESSAGNGKVKIPEGYKAYHATGIFNANSDNDASGNLLSLSVGNLSGSYLLRFYNHTLNIAGPIQSFETEVPVSYTLGNHVAGDISVTVKCKLTEKAKEQWRLTAFNSIITAYENRLKEFEAKLKEAKATGDQKAKTNPGFYRQVENMVLRKNCIAYMLGDAKMGKNMLSGSTITDLKVRQDAALDTYATEVKFLEQAFEWDLMSYNFYPFYWADKNKWSDLYNPDEMNDPIFRAFLQSGMARVILTVRPGFEEAVNWFMATRQVWNGGQVPTLDDPLFVSIVKELRETTGEVEETWETRVPTSLTIIQAGTMGLNVVNALPCDDECEDNLLFDSDGEPIRDAEGNSVKVFDKTDALIGGQNEEEISNQQKMAKEVQKMQGRMIENVDIHDGYIKLTTDDNPRKVVAQISVEHLKREMGL</sequence>
<feature type="coiled-coil region" evidence="1">
    <location>
        <begin position="919"/>
        <end position="946"/>
    </location>
</feature>
<feature type="compositionally biased region" description="Polar residues" evidence="2">
    <location>
        <begin position="581"/>
        <end position="590"/>
    </location>
</feature>
<gene>
    <name evidence="3" type="ORF">ACFPVY_11905</name>
</gene>
<evidence type="ECO:0000256" key="2">
    <source>
        <dbReference type="SAM" id="MobiDB-lite"/>
    </source>
</evidence>
<organism evidence="3 4">
    <name type="scientific">Flavobacterium qiangtangense</name>
    <dbReference type="NCBI Taxonomy" id="1442595"/>
    <lineage>
        <taxon>Bacteria</taxon>
        <taxon>Pseudomonadati</taxon>
        <taxon>Bacteroidota</taxon>
        <taxon>Flavobacteriia</taxon>
        <taxon>Flavobacteriales</taxon>
        <taxon>Flavobacteriaceae</taxon>
        <taxon>Flavobacterium</taxon>
    </lineage>
</organism>
<feature type="region of interest" description="Disordered" evidence="2">
    <location>
        <begin position="580"/>
        <end position="602"/>
    </location>
</feature>
<evidence type="ECO:0000313" key="3">
    <source>
        <dbReference type="EMBL" id="MFC6097349.1"/>
    </source>
</evidence>
<feature type="compositionally biased region" description="Basic and acidic residues" evidence="2">
    <location>
        <begin position="8"/>
        <end position="17"/>
    </location>
</feature>
<dbReference type="RefSeq" id="WP_379792291.1">
    <property type="nucleotide sequence ID" value="NZ_JBHSQB010000009.1"/>
</dbReference>